<evidence type="ECO:0000256" key="3">
    <source>
        <dbReference type="ARBA" id="ARBA00022559"/>
    </source>
</evidence>
<dbReference type="SUPFAM" id="SSF52833">
    <property type="entry name" value="Thioredoxin-like"/>
    <property type="match status" value="1"/>
</dbReference>
<feature type="domain" description="Thioredoxin" evidence="10">
    <location>
        <begin position="31"/>
        <end position="186"/>
    </location>
</feature>
<evidence type="ECO:0000256" key="2">
    <source>
        <dbReference type="ARBA" id="ARBA00010505"/>
    </source>
</evidence>
<dbReference type="CDD" id="cd03013">
    <property type="entry name" value="PRX5_like"/>
    <property type="match status" value="1"/>
</dbReference>
<evidence type="ECO:0000256" key="9">
    <source>
        <dbReference type="RuleBase" id="RU366011"/>
    </source>
</evidence>
<evidence type="ECO:0000256" key="1">
    <source>
        <dbReference type="ARBA" id="ARBA00003330"/>
    </source>
</evidence>
<evidence type="ECO:0000256" key="5">
    <source>
        <dbReference type="ARBA" id="ARBA00023002"/>
    </source>
</evidence>
<dbReference type="GO" id="GO:0005739">
    <property type="term" value="C:mitochondrion"/>
    <property type="evidence" value="ECO:0007669"/>
    <property type="project" value="TreeGrafter"/>
</dbReference>
<dbReference type="EC" id="1.11.1.24" evidence="9"/>
<dbReference type="GO" id="GO:0045454">
    <property type="term" value="P:cell redox homeostasis"/>
    <property type="evidence" value="ECO:0007669"/>
    <property type="project" value="TreeGrafter"/>
</dbReference>
<comment type="catalytic activity">
    <reaction evidence="7 9">
        <text>a hydroperoxide + [thioredoxin]-dithiol = an alcohol + [thioredoxin]-disulfide + H2O</text>
        <dbReference type="Rhea" id="RHEA:62620"/>
        <dbReference type="Rhea" id="RHEA-COMP:10698"/>
        <dbReference type="Rhea" id="RHEA-COMP:10700"/>
        <dbReference type="ChEBI" id="CHEBI:15377"/>
        <dbReference type="ChEBI" id="CHEBI:29950"/>
        <dbReference type="ChEBI" id="CHEBI:30879"/>
        <dbReference type="ChEBI" id="CHEBI:35924"/>
        <dbReference type="ChEBI" id="CHEBI:50058"/>
        <dbReference type="EC" id="1.11.1.24"/>
    </reaction>
</comment>
<keyword evidence="3 9" id="KW-0575">Peroxidase</keyword>
<dbReference type="InterPro" id="IPR013766">
    <property type="entry name" value="Thioredoxin_domain"/>
</dbReference>
<sequence>MAAQVLLHSRPALRPVLARLAALPSVRNMSIQVGDELPSVDLYEETPAHAVNTRDLCAGRKVLLFAVPGAFTPGCSKTHLPGYIKQADSIKAKGIQEIACVAVNDPFVLTAWGERHNVGDKIRMLADTNGEFTKAVGLDQDLAVLGGLRSKRYSMLVEDGRVLQLNVEPDGKGLSCSLAENTMSKL</sequence>
<evidence type="ECO:0000256" key="7">
    <source>
        <dbReference type="ARBA" id="ARBA00049091"/>
    </source>
</evidence>
<dbReference type="AlphaFoldDB" id="A0A0P4WJJ9"/>
<evidence type="ECO:0000256" key="8">
    <source>
        <dbReference type="PIRSR" id="PIRSR637944-1"/>
    </source>
</evidence>
<dbReference type="GO" id="GO:0042744">
    <property type="term" value="P:hydrogen peroxide catabolic process"/>
    <property type="evidence" value="ECO:0007669"/>
    <property type="project" value="TreeGrafter"/>
</dbReference>
<dbReference type="GO" id="GO:0008379">
    <property type="term" value="F:thioredoxin peroxidase activity"/>
    <property type="evidence" value="ECO:0007669"/>
    <property type="project" value="InterPro"/>
</dbReference>
<evidence type="ECO:0000256" key="6">
    <source>
        <dbReference type="ARBA" id="ARBA00023284"/>
    </source>
</evidence>
<dbReference type="PROSITE" id="PS51352">
    <property type="entry name" value="THIOREDOXIN_2"/>
    <property type="match status" value="1"/>
</dbReference>
<dbReference type="GO" id="GO:0034599">
    <property type="term" value="P:cellular response to oxidative stress"/>
    <property type="evidence" value="ECO:0007669"/>
    <property type="project" value="InterPro"/>
</dbReference>
<dbReference type="Pfam" id="PF08534">
    <property type="entry name" value="Redoxin"/>
    <property type="match status" value="1"/>
</dbReference>
<evidence type="ECO:0000259" key="10">
    <source>
        <dbReference type="PROSITE" id="PS51352"/>
    </source>
</evidence>
<feature type="active site" description="Cysteine sulfenic acid (-SOH) intermediate" evidence="8">
    <location>
        <position position="75"/>
    </location>
</feature>
<organism evidence="11">
    <name type="scientific">Scylla olivacea</name>
    <name type="common">Orange mud crab</name>
    <name type="synonym">Cancer olivacea</name>
    <dbReference type="NCBI Taxonomy" id="85551"/>
    <lineage>
        <taxon>Eukaryota</taxon>
        <taxon>Metazoa</taxon>
        <taxon>Ecdysozoa</taxon>
        <taxon>Arthropoda</taxon>
        <taxon>Crustacea</taxon>
        <taxon>Multicrustacea</taxon>
        <taxon>Malacostraca</taxon>
        <taxon>Eumalacostraca</taxon>
        <taxon>Eucarida</taxon>
        <taxon>Decapoda</taxon>
        <taxon>Pleocyemata</taxon>
        <taxon>Brachyura</taxon>
        <taxon>Eubrachyura</taxon>
        <taxon>Portunoidea</taxon>
        <taxon>Portunidae</taxon>
        <taxon>Portuninae</taxon>
        <taxon>Scylla</taxon>
    </lineage>
</organism>
<reference evidence="11" key="1">
    <citation type="submission" date="2015-09" db="EMBL/GenBank/DDBJ databases">
        <title>Scylla olivacea transcriptome.</title>
        <authorList>
            <person name="Ikhwanuddin M."/>
        </authorList>
    </citation>
    <scope>NUCLEOTIDE SEQUENCE</scope>
</reference>
<dbReference type="InterPro" id="IPR013740">
    <property type="entry name" value="Redoxin"/>
</dbReference>
<dbReference type="PANTHER" id="PTHR10430:SF16">
    <property type="entry name" value="PEROXIREDOXIN-5, MITOCHONDRIAL"/>
    <property type="match status" value="1"/>
</dbReference>
<dbReference type="Gene3D" id="3.40.30.10">
    <property type="entry name" value="Glutaredoxin"/>
    <property type="match status" value="1"/>
</dbReference>
<comment type="function">
    <text evidence="1">Thiol-specific peroxidase that catalyzes the reduction of hydrogen peroxide and organic hydroperoxides to water and alcohols, respectively. Plays a role in cell protection against oxidative stress by detoxifying peroxides and as sensor of hydrogen peroxide-mediated signaling events.</text>
</comment>
<dbReference type="PANTHER" id="PTHR10430">
    <property type="entry name" value="PEROXIREDOXIN"/>
    <property type="match status" value="1"/>
</dbReference>
<accession>A0A0P4WJJ9</accession>
<comment type="similarity">
    <text evidence="2 9">Belongs to the peroxiredoxin family. Prx5 subfamily.</text>
</comment>
<evidence type="ECO:0000256" key="4">
    <source>
        <dbReference type="ARBA" id="ARBA00022862"/>
    </source>
</evidence>
<name>A0A0P4WJJ9_SCYOL</name>
<dbReference type="GO" id="GO:0005777">
    <property type="term" value="C:peroxisome"/>
    <property type="evidence" value="ECO:0007669"/>
    <property type="project" value="TreeGrafter"/>
</dbReference>
<proteinExistence type="inferred from homology"/>
<keyword evidence="6 9" id="KW-0676">Redox-active center</keyword>
<dbReference type="EMBL" id="GDRN01052320">
    <property type="protein sequence ID" value="JAI66313.1"/>
    <property type="molecule type" value="Transcribed_RNA"/>
</dbReference>
<keyword evidence="5 9" id="KW-0560">Oxidoreductase</keyword>
<dbReference type="InterPro" id="IPR037944">
    <property type="entry name" value="PRX5-like"/>
</dbReference>
<dbReference type="FunFam" id="3.40.30.10:FF:000020">
    <property type="entry name" value="Peroxiredoxin"/>
    <property type="match status" value="1"/>
</dbReference>
<dbReference type="InterPro" id="IPR036249">
    <property type="entry name" value="Thioredoxin-like_sf"/>
</dbReference>
<keyword evidence="4 9" id="KW-0049">Antioxidant</keyword>
<evidence type="ECO:0000313" key="11">
    <source>
        <dbReference type="EMBL" id="JAI66313.1"/>
    </source>
</evidence>
<protein>
    <recommendedName>
        <fullName evidence="9">Peroxiredoxin-5</fullName>
        <ecNumber evidence="9">1.11.1.24</ecNumber>
    </recommendedName>
</protein>